<dbReference type="PROSITE" id="PS50109">
    <property type="entry name" value="HIS_KIN"/>
    <property type="match status" value="1"/>
</dbReference>
<keyword evidence="3" id="KW-0597">Phosphoprotein</keyword>
<dbReference type="SUPFAM" id="SSF47384">
    <property type="entry name" value="Homodimeric domain of signal transducing histidine kinase"/>
    <property type="match status" value="1"/>
</dbReference>
<comment type="catalytic activity">
    <reaction evidence="1">
        <text>ATP + protein L-histidine = ADP + protein N-phospho-L-histidine.</text>
        <dbReference type="EC" id="2.7.13.3"/>
    </reaction>
</comment>
<dbReference type="AlphaFoldDB" id="A0A7Y7PST7"/>
<keyword evidence="5" id="KW-0418">Kinase</keyword>
<evidence type="ECO:0000256" key="4">
    <source>
        <dbReference type="ARBA" id="ARBA00022679"/>
    </source>
</evidence>
<dbReference type="InterPro" id="IPR004358">
    <property type="entry name" value="Sig_transdc_His_kin-like_C"/>
</dbReference>
<dbReference type="GO" id="GO:0000155">
    <property type="term" value="F:phosphorelay sensor kinase activity"/>
    <property type="evidence" value="ECO:0007669"/>
    <property type="project" value="InterPro"/>
</dbReference>
<dbReference type="EC" id="2.7.13.3" evidence="2"/>
<dbReference type="EMBL" id="JABKAU010000061">
    <property type="protein sequence ID" value="NVO33356.1"/>
    <property type="molecule type" value="Genomic_DNA"/>
</dbReference>
<dbReference type="PANTHER" id="PTHR43304">
    <property type="entry name" value="PHYTOCHROME-LIKE PROTEIN CPH1"/>
    <property type="match status" value="1"/>
</dbReference>
<evidence type="ECO:0000313" key="10">
    <source>
        <dbReference type="Proteomes" id="UP000565521"/>
    </source>
</evidence>
<protein>
    <recommendedName>
        <fullName evidence="2">histidine kinase</fullName>
        <ecNumber evidence="2">2.7.13.3</ecNumber>
    </recommendedName>
</protein>
<keyword evidence="6" id="KW-0175">Coiled coil</keyword>
<accession>A0A7Y7PST7</accession>
<dbReference type="Gene3D" id="3.30.450.20">
    <property type="entry name" value="PAS domain"/>
    <property type="match status" value="3"/>
</dbReference>
<dbReference type="RefSeq" id="WP_176910165.1">
    <property type="nucleotide sequence ID" value="NZ_JABKAU010000061.1"/>
</dbReference>
<dbReference type="Pfam" id="PF02518">
    <property type="entry name" value="HATPase_c"/>
    <property type="match status" value="1"/>
</dbReference>
<dbReference type="PANTHER" id="PTHR43304:SF1">
    <property type="entry name" value="PAC DOMAIN-CONTAINING PROTEIN"/>
    <property type="match status" value="1"/>
</dbReference>
<sequence>MRPILPADAPAPDELLNTLLEVSQTGVMLMRPISEAGGSIIDFVLEYLNPAAQRLLGQPERPAHTLLSIYPHAGFATGIFAFYRDTFESGISRQEHFNYQYDGIDGYFRVVARAQGPLLVVSIADDNDTPRTAMQEALRRSQQAEQQARAAAETERNLLQALITQAPVAIGLFQGDDCVIGAANKLEEEILGYSAAELLGRPLLEAVPELRGQGFDELLREVARTRIPFLGQEVPAQLRQPNGRPEIRHYNFVYQPLYGPNEAMLGVVSVAVDVTEQVTARQQVQQLNEELAAVNEELHAANEEYQTANLRLLDTQLQLQRLNEELDSRVTQRTAEAQQALAEAEHQRGQARLRQELLGQILGQVPAIIVTFSGPDHRFTFFNEPYQQLVGGRAALDETAAGLLPDMVEQGLIGILDEVYKTGQPMLTRETPVEFSHEPGQRRYLDITAQPLLDAQQQVRGVQVFAMDVTERVLARSERETRQRELQTIFEQVPVPITILQGPQLLVQLANRTICELWGRSPDQVMGQPYFEAVPATAGQGFEEILAGVMHTGETFFINEQPAQLDRAHTGLPSLGYFNFAFQALRDETGSINGLVAIGTEVTDQVLARQQVHELNERLAAINEEMQATNQQLADTNHRLSRTNADLDTFVYSASHDLKSPITNVEGLLLALREHLPPEAYEYEHVPQMLAMMEDAVTRFQQTLAHLTDVSRLQQSTTDQPPEAVDLPSLVEAVRLDMGPELEAAGARLETELDGCPTVQFSAKNLRSVVYNLLSNAIKYRTPQRPPHVRLHCRHVGRQVVLEVHDNGLGLSEAQRRELFQLFRRLHNHVPGSGVGLYMVNKMVENAGGSIEVRSELGVGTTFTVFLPATE</sequence>
<keyword evidence="10" id="KW-1185">Reference proteome</keyword>
<feature type="domain" description="PAC" evidence="8">
    <location>
        <begin position="429"/>
        <end position="481"/>
    </location>
</feature>
<evidence type="ECO:0000256" key="3">
    <source>
        <dbReference type="ARBA" id="ARBA00022553"/>
    </source>
</evidence>
<evidence type="ECO:0000256" key="5">
    <source>
        <dbReference type="ARBA" id="ARBA00022777"/>
    </source>
</evidence>
<feature type="coiled-coil region" evidence="6">
    <location>
        <begin position="605"/>
        <end position="643"/>
    </location>
</feature>
<dbReference type="Pfam" id="PF08448">
    <property type="entry name" value="PAS_4"/>
    <property type="match status" value="3"/>
</dbReference>
<dbReference type="SMART" id="SM00091">
    <property type="entry name" value="PAS"/>
    <property type="match status" value="4"/>
</dbReference>
<dbReference type="InterPro" id="IPR005467">
    <property type="entry name" value="His_kinase_dom"/>
</dbReference>
<evidence type="ECO:0000256" key="2">
    <source>
        <dbReference type="ARBA" id="ARBA00012438"/>
    </source>
</evidence>
<evidence type="ECO:0000313" key="9">
    <source>
        <dbReference type="EMBL" id="NVO33356.1"/>
    </source>
</evidence>
<dbReference type="SMART" id="SM00387">
    <property type="entry name" value="HATPase_c"/>
    <property type="match status" value="1"/>
</dbReference>
<dbReference type="NCBIfam" id="TIGR00229">
    <property type="entry name" value="sensory_box"/>
    <property type="match status" value="1"/>
</dbReference>
<dbReference type="InterPro" id="IPR036097">
    <property type="entry name" value="HisK_dim/P_sf"/>
</dbReference>
<dbReference type="InterPro" id="IPR000700">
    <property type="entry name" value="PAS-assoc_C"/>
</dbReference>
<dbReference type="InterPro" id="IPR013656">
    <property type="entry name" value="PAS_4"/>
</dbReference>
<dbReference type="InterPro" id="IPR052162">
    <property type="entry name" value="Sensor_kinase/Photoreceptor"/>
</dbReference>
<dbReference type="Pfam" id="PF13188">
    <property type="entry name" value="PAS_8"/>
    <property type="match status" value="1"/>
</dbReference>
<proteinExistence type="predicted"/>
<evidence type="ECO:0000259" key="7">
    <source>
        <dbReference type="PROSITE" id="PS50109"/>
    </source>
</evidence>
<evidence type="ECO:0000259" key="8">
    <source>
        <dbReference type="PROSITE" id="PS50113"/>
    </source>
</evidence>
<comment type="caution">
    <text evidence="9">The sequence shown here is derived from an EMBL/GenBank/DDBJ whole genome shotgun (WGS) entry which is preliminary data.</text>
</comment>
<evidence type="ECO:0000256" key="6">
    <source>
        <dbReference type="SAM" id="Coils"/>
    </source>
</evidence>
<dbReference type="SUPFAM" id="SSF55785">
    <property type="entry name" value="PYP-like sensor domain (PAS domain)"/>
    <property type="match status" value="3"/>
</dbReference>
<dbReference type="SMART" id="SM00086">
    <property type="entry name" value="PAC"/>
    <property type="match status" value="2"/>
</dbReference>
<dbReference type="InterPro" id="IPR003661">
    <property type="entry name" value="HisK_dim/P_dom"/>
</dbReference>
<evidence type="ECO:0000256" key="1">
    <source>
        <dbReference type="ARBA" id="ARBA00000085"/>
    </source>
</evidence>
<feature type="domain" description="PAC" evidence="8">
    <location>
        <begin position="232"/>
        <end position="286"/>
    </location>
</feature>
<dbReference type="CDD" id="cd00082">
    <property type="entry name" value="HisKA"/>
    <property type="match status" value="1"/>
</dbReference>
<dbReference type="Gene3D" id="1.10.287.130">
    <property type="match status" value="1"/>
</dbReference>
<dbReference type="InterPro" id="IPR036890">
    <property type="entry name" value="HATPase_C_sf"/>
</dbReference>
<dbReference type="InterPro" id="IPR003594">
    <property type="entry name" value="HATPase_dom"/>
</dbReference>
<dbReference type="PRINTS" id="PR00344">
    <property type="entry name" value="BCTRLSENSOR"/>
</dbReference>
<feature type="domain" description="Histidine kinase" evidence="7">
    <location>
        <begin position="653"/>
        <end position="871"/>
    </location>
</feature>
<gene>
    <name evidence="9" type="ORF">HW554_19285</name>
</gene>
<dbReference type="CDD" id="cd00130">
    <property type="entry name" value="PAS"/>
    <property type="match status" value="1"/>
</dbReference>
<dbReference type="InterPro" id="IPR001610">
    <property type="entry name" value="PAC"/>
</dbReference>
<organism evidence="9 10">
    <name type="scientific">Hymenobacter lapidiphilus</name>
    <dbReference type="NCBI Taxonomy" id="2608003"/>
    <lineage>
        <taxon>Bacteria</taxon>
        <taxon>Pseudomonadati</taxon>
        <taxon>Bacteroidota</taxon>
        <taxon>Cytophagia</taxon>
        <taxon>Cytophagales</taxon>
        <taxon>Hymenobacteraceae</taxon>
        <taxon>Hymenobacter</taxon>
    </lineage>
</organism>
<keyword evidence="4" id="KW-0808">Transferase</keyword>
<dbReference type="Gene3D" id="3.30.565.10">
    <property type="entry name" value="Histidine kinase-like ATPase, C-terminal domain"/>
    <property type="match status" value="1"/>
</dbReference>
<dbReference type="SUPFAM" id="SSF55874">
    <property type="entry name" value="ATPase domain of HSP90 chaperone/DNA topoisomerase II/histidine kinase"/>
    <property type="match status" value="1"/>
</dbReference>
<dbReference type="Proteomes" id="UP000565521">
    <property type="component" value="Unassembled WGS sequence"/>
</dbReference>
<dbReference type="InterPro" id="IPR000014">
    <property type="entry name" value="PAS"/>
</dbReference>
<dbReference type="PROSITE" id="PS50113">
    <property type="entry name" value="PAC"/>
    <property type="match status" value="2"/>
</dbReference>
<name>A0A7Y7PST7_9BACT</name>
<feature type="coiled-coil region" evidence="6">
    <location>
        <begin position="277"/>
        <end position="354"/>
    </location>
</feature>
<dbReference type="InterPro" id="IPR035965">
    <property type="entry name" value="PAS-like_dom_sf"/>
</dbReference>
<reference evidence="9 10" key="1">
    <citation type="submission" date="2020-05" db="EMBL/GenBank/DDBJ databases">
        <title>Hymenobacter terrestris sp. nov. and Hymenobacter lapidiphilus sp. nov., isolated from regoliths in Antarctica.</title>
        <authorList>
            <person name="Sedlacek I."/>
            <person name="Pantucek R."/>
            <person name="Zeman M."/>
            <person name="Holochova P."/>
            <person name="Kralova S."/>
            <person name="Stankova E."/>
            <person name="Sedo O."/>
            <person name="Micenkova L."/>
            <person name="Svec P."/>
            <person name="Gupta V."/>
            <person name="Sood U."/>
            <person name="Korpole U.S."/>
            <person name="Lal R."/>
        </authorList>
    </citation>
    <scope>NUCLEOTIDE SEQUENCE [LARGE SCALE GENOMIC DNA]</scope>
    <source>
        <strain evidence="9 10">P5342</strain>
    </source>
</reference>